<feature type="transmembrane region" description="Helical" evidence="9">
    <location>
        <begin position="546"/>
        <end position="566"/>
    </location>
</feature>
<keyword evidence="5 9" id="KW-1133">Transmembrane helix</keyword>
<dbReference type="PROSITE" id="PS50928">
    <property type="entry name" value="ABC_TM1"/>
    <property type="match status" value="1"/>
</dbReference>
<dbReference type="Gene3D" id="3.40.190.10">
    <property type="entry name" value="Periplasmic binding protein-like II"/>
    <property type="match status" value="1"/>
</dbReference>
<evidence type="ECO:0000256" key="1">
    <source>
        <dbReference type="ARBA" id="ARBA00004651"/>
    </source>
</evidence>
<accession>A0A1U9MIP1</accession>
<dbReference type="GO" id="GO:0031460">
    <property type="term" value="P:glycine betaine transport"/>
    <property type="evidence" value="ECO:0007669"/>
    <property type="project" value="TreeGrafter"/>
</dbReference>
<dbReference type="GO" id="GO:0033265">
    <property type="term" value="F:choline binding"/>
    <property type="evidence" value="ECO:0007669"/>
    <property type="project" value="InterPro"/>
</dbReference>
<comment type="subcellular location">
    <subcellularLocation>
        <location evidence="1 9">Cell membrane</location>
        <topology evidence="1 9">Multi-pass membrane protein</topology>
    </subcellularLocation>
</comment>
<dbReference type="GO" id="GO:0015871">
    <property type="term" value="P:choline transport"/>
    <property type="evidence" value="ECO:0007669"/>
    <property type="project" value="InterPro"/>
</dbReference>
<comment type="similarity">
    <text evidence="7">In the C-terminal section; belongs to the OsmX family.</text>
</comment>
<evidence type="ECO:0000259" key="10">
    <source>
        <dbReference type="PROSITE" id="PS50928"/>
    </source>
</evidence>
<evidence type="ECO:0000256" key="7">
    <source>
        <dbReference type="ARBA" id="ARBA00035642"/>
    </source>
</evidence>
<dbReference type="OrthoDB" id="9786266at2"/>
<organism evidence="11 12">
    <name type="scientific">Bartonella choladocola</name>
    <dbReference type="NCBI Taxonomy" id="2750995"/>
    <lineage>
        <taxon>Bacteria</taxon>
        <taxon>Pseudomonadati</taxon>
        <taxon>Pseudomonadota</taxon>
        <taxon>Alphaproteobacteria</taxon>
        <taxon>Hyphomicrobiales</taxon>
        <taxon>Bartonellaceae</taxon>
        <taxon>Bartonella</taxon>
    </lineage>
</organism>
<evidence type="ECO:0000256" key="8">
    <source>
        <dbReference type="ARBA" id="ARBA00035652"/>
    </source>
</evidence>
<dbReference type="PANTHER" id="PTHR47737">
    <property type="entry name" value="GLYCINE BETAINE/PROLINE BETAINE TRANSPORT SYSTEM PERMEASE PROTEIN PROW"/>
    <property type="match status" value="1"/>
</dbReference>
<dbReference type="InterPro" id="IPR035906">
    <property type="entry name" value="MetI-like_sf"/>
</dbReference>
<evidence type="ECO:0000256" key="9">
    <source>
        <dbReference type="RuleBase" id="RU363032"/>
    </source>
</evidence>
<dbReference type="Gene3D" id="1.10.3720.10">
    <property type="entry name" value="MetI-like"/>
    <property type="match status" value="1"/>
</dbReference>
<dbReference type="CDD" id="cd06261">
    <property type="entry name" value="TM_PBP2"/>
    <property type="match status" value="1"/>
</dbReference>
<keyword evidence="6 9" id="KW-0472">Membrane</keyword>
<feature type="domain" description="ABC transmembrane type-1" evidence="10">
    <location>
        <begin position="420"/>
        <end position="599"/>
    </location>
</feature>
<keyword evidence="12" id="KW-1185">Reference proteome</keyword>
<dbReference type="InterPro" id="IPR017784">
    <property type="entry name" value="ABC_transptr_choline_permease"/>
</dbReference>
<comment type="similarity">
    <text evidence="9">Belongs to the binding-protein-dependent transport system permease family.</text>
</comment>
<dbReference type="GO" id="GO:0042597">
    <property type="term" value="C:periplasmic space"/>
    <property type="evidence" value="ECO:0007669"/>
    <property type="project" value="InterPro"/>
</dbReference>
<feature type="transmembrane region" description="Helical" evidence="9">
    <location>
        <begin position="424"/>
        <end position="446"/>
    </location>
</feature>
<dbReference type="Pfam" id="PF00528">
    <property type="entry name" value="BPD_transp_1"/>
    <property type="match status" value="1"/>
</dbReference>
<proteinExistence type="inferred from homology"/>
<dbReference type="GO" id="GO:0043190">
    <property type="term" value="C:ATP-binding cassette (ABC) transporter complex"/>
    <property type="evidence" value="ECO:0007669"/>
    <property type="project" value="InterPro"/>
</dbReference>
<dbReference type="SUPFAM" id="SSF161098">
    <property type="entry name" value="MetI-like"/>
    <property type="match status" value="1"/>
</dbReference>
<dbReference type="FunFam" id="1.10.3720.10:FF:000001">
    <property type="entry name" value="Glycine betaine ABC transporter, permease"/>
    <property type="match status" value="1"/>
</dbReference>
<dbReference type="AlphaFoldDB" id="A0A1U9MIP1"/>
<dbReference type="InterPro" id="IPR000515">
    <property type="entry name" value="MetI-like"/>
</dbReference>
<dbReference type="STRING" id="1686310.BBC0244_016680"/>
<dbReference type="Proteomes" id="UP000189632">
    <property type="component" value="Chromosome"/>
</dbReference>
<dbReference type="Gene3D" id="3.40.190.100">
    <property type="entry name" value="Glycine betaine-binding periplasmic protein, domain 2"/>
    <property type="match status" value="1"/>
</dbReference>
<protein>
    <submittedName>
        <fullName evidence="11">Glycine betaine/proline transport system substrate-binding protein</fullName>
    </submittedName>
</protein>
<dbReference type="Pfam" id="PF04069">
    <property type="entry name" value="OpuAC"/>
    <property type="match status" value="1"/>
</dbReference>
<dbReference type="SUPFAM" id="SSF53850">
    <property type="entry name" value="Periplasmic binding protein-like II"/>
    <property type="match status" value="1"/>
</dbReference>
<keyword evidence="3" id="KW-1003">Cell membrane</keyword>
<dbReference type="EMBL" id="CP015625">
    <property type="protein sequence ID" value="AQT47775.1"/>
    <property type="molecule type" value="Genomic_DNA"/>
</dbReference>
<evidence type="ECO:0000256" key="5">
    <source>
        <dbReference type="ARBA" id="ARBA00022989"/>
    </source>
</evidence>
<dbReference type="NCBIfam" id="TIGR03414">
    <property type="entry name" value="ABC_choline_bnd"/>
    <property type="match status" value="1"/>
</dbReference>
<evidence type="ECO:0000313" key="12">
    <source>
        <dbReference type="Proteomes" id="UP000189632"/>
    </source>
</evidence>
<evidence type="ECO:0000256" key="4">
    <source>
        <dbReference type="ARBA" id="ARBA00022692"/>
    </source>
</evidence>
<keyword evidence="2 9" id="KW-0813">Transport</keyword>
<name>A0A1U9MIP1_9HYPH</name>
<dbReference type="GO" id="GO:0005275">
    <property type="term" value="F:amine transmembrane transporter activity"/>
    <property type="evidence" value="ECO:0007669"/>
    <property type="project" value="TreeGrafter"/>
</dbReference>
<dbReference type="NCBIfam" id="TIGR03416">
    <property type="entry name" value="ABC_choXWV_perm"/>
    <property type="match status" value="1"/>
</dbReference>
<dbReference type="InterPro" id="IPR017783">
    <property type="entry name" value="ABC_choline_sub-bd"/>
</dbReference>
<evidence type="ECO:0000256" key="2">
    <source>
        <dbReference type="ARBA" id="ARBA00022448"/>
    </source>
</evidence>
<gene>
    <name evidence="11" type="ORF">BBC0122_016730</name>
</gene>
<sequence length="605" mass="66555">MELPEILSGILKQIAFLFLSLFLAAGTGYASADINEAETCKIVRFADTGWTDISATTSIATTLLKALGYDTETRILSVPVTYASLSNGDIDVFLGYWNPSMTPDFKPYQDDGSVELLGYNLEGAKYTLAVPQFVYDKGLKSFEDIKRFGPELGYAIYGVEPGNDGNRLILSMLHDSAFGLTDFHIVETSEQAMLAEVEARIRENRPIVFLGWEPHPMNMRFKMAYLSGGDQYFGKNFGNAKVGTNIRKNYRLQCPNVTRFLGNLVFDVDMENHLMDQILDQGEDPENAAHSWLLSNKERVKGWLSGVTTVNGGNAVEAVDHALGAPDEETNTHYKIPVGKTANTIVEFLKEHGGLVFTALRVGLGSLLKATLALLLWPNPLLLIAILCVLAFAIQRNWRVVVLTALGFLFVINQGYWVDTMETIALLFWSCILCMGIGVPVGIACAHRPKIYRGIQPILDLMQTLPTFVYLIPAIIFFRIGMVPGLIATIIFVLPAPIRLTQQGIVSTPKALIEAGKAFGSNRRQILWKIEFPHAMPEIRAGMTQTIMLSLSMVVIAATVGGNGLGVKVYRALQQHDAAMGFEAGCVIVVVAIVLDRLFRPGKAR</sequence>
<feature type="transmembrane region" description="Helical" evidence="9">
    <location>
        <begin position="400"/>
        <end position="418"/>
    </location>
</feature>
<keyword evidence="4 9" id="KW-0812">Transmembrane</keyword>
<dbReference type="InterPro" id="IPR007210">
    <property type="entry name" value="ABC_Gly_betaine_transp_sub-bd"/>
</dbReference>
<reference evidence="11 12" key="1">
    <citation type="submission" date="2016-11" db="EMBL/GenBank/DDBJ databases">
        <title>Comparative genomics of Bartonella apis.</title>
        <authorList>
            <person name="Engel P."/>
        </authorList>
    </citation>
    <scope>NUCLEOTIDE SEQUENCE [LARGE SCALE GENOMIC DNA]</scope>
    <source>
        <strain evidence="11 12">BBC0122</strain>
    </source>
</reference>
<feature type="transmembrane region" description="Helical" evidence="9">
    <location>
        <begin position="374"/>
        <end position="393"/>
    </location>
</feature>
<feature type="transmembrane region" description="Helical" evidence="9">
    <location>
        <begin position="578"/>
        <end position="599"/>
    </location>
</feature>
<comment type="similarity">
    <text evidence="8">In the N-terminal section; belongs to the binding-protein-dependent transport system permease family.</text>
</comment>
<dbReference type="PANTHER" id="PTHR47737:SF1">
    <property type="entry name" value="GLYCINE BETAINE_PROLINE BETAINE TRANSPORT SYSTEM PERMEASE PROTEIN PROW"/>
    <property type="match status" value="1"/>
</dbReference>
<evidence type="ECO:0000313" key="11">
    <source>
        <dbReference type="EMBL" id="AQT47775.1"/>
    </source>
</evidence>
<evidence type="ECO:0000256" key="3">
    <source>
        <dbReference type="ARBA" id="ARBA00022475"/>
    </source>
</evidence>
<dbReference type="KEGG" id="bapi:BBC0122_016730"/>
<evidence type="ECO:0000256" key="6">
    <source>
        <dbReference type="ARBA" id="ARBA00023136"/>
    </source>
</evidence>
<dbReference type="CDD" id="cd13640">
    <property type="entry name" value="PBP2_ChoX"/>
    <property type="match status" value="1"/>
</dbReference>
<dbReference type="GO" id="GO:0015226">
    <property type="term" value="F:carnitine transmembrane transporter activity"/>
    <property type="evidence" value="ECO:0007669"/>
    <property type="project" value="TreeGrafter"/>
</dbReference>